<feature type="region of interest" description="Disordered" evidence="4">
    <location>
        <begin position="1"/>
        <end position="42"/>
    </location>
</feature>
<dbReference type="RefSeq" id="WP_154576394.1">
    <property type="nucleotide sequence ID" value="NZ_VUMO01000007.1"/>
</dbReference>
<keyword evidence="5" id="KW-1133">Transmembrane helix</keyword>
<evidence type="ECO:0000313" key="7">
    <source>
        <dbReference type="EMBL" id="MSS20013.1"/>
    </source>
</evidence>
<organism evidence="7 8">
    <name type="scientific">Pseudoramibacter porci</name>
    <dbReference type="NCBI Taxonomy" id="2606631"/>
    <lineage>
        <taxon>Bacteria</taxon>
        <taxon>Bacillati</taxon>
        <taxon>Bacillota</taxon>
        <taxon>Clostridia</taxon>
        <taxon>Eubacteriales</taxon>
        <taxon>Eubacteriaceae</taxon>
        <taxon>Pseudoramibacter</taxon>
    </lineage>
</organism>
<dbReference type="PRINTS" id="PR00834">
    <property type="entry name" value="PROTEASES2C"/>
</dbReference>
<dbReference type="PANTHER" id="PTHR22939:SF129">
    <property type="entry name" value="SERINE PROTEASE HTRA2, MITOCHONDRIAL"/>
    <property type="match status" value="1"/>
</dbReference>
<evidence type="ECO:0000256" key="5">
    <source>
        <dbReference type="SAM" id="Phobius"/>
    </source>
</evidence>
<dbReference type="Gene3D" id="2.30.42.10">
    <property type="match status" value="1"/>
</dbReference>
<evidence type="ECO:0000256" key="1">
    <source>
        <dbReference type="ARBA" id="ARBA00010541"/>
    </source>
</evidence>
<dbReference type="PROSITE" id="PS50106">
    <property type="entry name" value="PDZ"/>
    <property type="match status" value="1"/>
</dbReference>
<dbReference type="Pfam" id="PF13365">
    <property type="entry name" value="Trypsin_2"/>
    <property type="match status" value="1"/>
</dbReference>
<evidence type="ECO:0000256" key="3">
    <source>
        <dbReference type="ARBA" id="ARBA00022801"/>
    </source>
</evidence>
<evidence type="ECO:0000313" key="8">
    <source>
        <dbReference type="Proteomes" id="UP000461754"/>
    </source>
</evidence>
<dbReference type="SUPFAM" id="SSF50156">
    <property type="entry name" value="PDZ domain-like"/>
    <property type="match status" value="1"/>
</dbReference>
<gene>
    <name evidence="7" type="ORF">FYJ52_06335</name>
</gene>
<keyword evidence="5" id="KW-0812">Transmembrane</keyword>
<name>A0A7X2NGH5_9FIRM</name>
<comment type="caution">
    <text evidence="7">The sequence shown here is derived from an EMBL/GenBank/DDBJ whole genome shotgun (WGS) entry which is preliminary data.</text>
</comment>
<dbReference type="Gene3D" id="2.40.10.120">
    <property type="match status" value="1"/>
</dbReference>
<dbReference type="SMART" id="SM00228">
    <property type="entry name" value="PDZ"/>
    <property type="match status" value="1"/>
</dbReference>
<keyword evidence="5" id="KW-0472">Membrane</keyword>
<keyword evidence="3" id="KW-0378">Hydrolase</keyword>
<accession>A0A7X2NGH5</accession>
<dbReference type="EMBL" id="VUMO01000007">
    <property type="protein sequence ID" value="MSS20013.1"/>
    <property type="molecule type" value="Genomic_DNA"/>
</dbReference>
<dbReference type="SUPFAM" id="SSF50494">
    <property type="entry name" value="Trypsin-like serine proteases"/>
    <property type="match status" value="1"/>
</dbReference>
<dbReference type="PANTHER" id="PTHR22939">
    <property type="entry name" value="SERINE PROTEASE FAMILY S1C HTRA-RELATED"/>
    <property type="match status" value="1"/>
</dbReference>
<dbReference type="GO" id="GO:0004252">
    <property type="term" value="F:serine-type endopeptidase activity"/>
    <property type="evidence" value="ECO:0007669"/>
    <property type="project" value="InterPro"/>
</dbReference>
<comment type="similarity">
    <text evidence="1">Belongs to the peptidase S1C family.</text>
</comment>
<feature type="domain" description="PDZ" evidence="6">
    <location>
        <begin position="291"/>
        <end position="372"/>
    </location>
</feature>
<evidence type="ECO:0000256" key="4">
    <source>
        <dbReference type="SAM" id="MobiDB-lite"/>
    </source>
</evidence>
<keyword evidence="8" id="KW-1185">Reference proteome</keyword>
<reference evidence="7 8" key="1">
    <citation type="submission" date="2019-08" db="EMBL/GenBank/DDBJ databases">
        <title>In-depth cultivation of the pig gut microbiome towards novel bacterial diversity and tailored functional studies.</title>
        <authorList>
            <person name="Wylensek D."/>
            <person name="Hitch T.C.A."/>
            <person name="Clavel T."/>
        </authorList>
    </citation>
    <scope>NUCLEOTIDE SEQUENCE [LARGE SCALE GENOMIC DNA]</scope>
    <source>
        <strain evidence="7 8">RF-744-FAT-4</strain>
    </source>
</reference>
<evidence type="ECO:0000259" key="6">
    <source>
        <dbReference type="PROSITE" id="PS50106"/>
    </source>
</evidence>
<dbReference type="InterPro" id="IPR009003">
    <property type="entry name" value="Peptidase_S1_PA"/>
</dbReference>
<dbReference type="Proteomes" id="UP000461754">
    <property type="component" value="Unassembled WGS sequence"/>
</dbReference>
<dbReference type="InterPro" id="IPR001940">
    <property type="entry name" value="Peptidase_S1C"/>
</dbReference>
<feature type="transmembrane region" description="Helical" evidence="5">
    <location>
        <begin position="52"/>
        <end position="74"/>
    </location>
</feature>
<dbReference type="AlphaFoldDB" id="A0A7X2NGH5"/>
<sequence>MTKHRKDTHRPIDTSPAFQNDLFPEGDEKTAGLPKNIEGVGRQPRIGNHSRSWWFMMDTVIIGLALVMVLFTVYSHQGMMRDTASKETAAESADEARLKQAAGTVDAAVMRVNVGAASGTGFAVTTDGMIMTAAHLVTAAGEIQVTDKKKKRHNARLIWSDADLDLALIKISGSRLKPALLSDDDQFYKGETVMCLGRSGKKYTMNKTTILNPDANVPTADGSGYAVRDLIQLDATSKNSLAGSPLCDSEGQIIGMTVKTDASGTYALPAYSLSTVLDQVIMTGAYVPRTIGITGESADQYKMRTGETAPFDHGIAVLSVAPGSGAEKAGIAVGDVITSVDGKSVNNPREMAATLADMHPGSKTALTVHRAGAKTGSADEQIEVEVAVAP</sequence>
<proteinExistence type="inferred from homology"/>
<dbReference type="InterPro" id="IPR036034">
    <property type="entry name" value="PDZ_sf"/>
</dbReference>
<keyword evidence="2 7" id="KW-0645">Protease</keyword>
<dbReference type="Pfam" id="PF13180">
    <property type="entry name" value="PDZ_2"/>
    <property type="match status" value="1"/>
</dbReference>
<protein>
    <submittedName>
        <fullName evidence="7">Serine protease</fullName>
    </submittedName>
</protein>
<dbReference type="GO" id="GO:0006508">
    <property type="term" value="P:proteolysis"/>
    <property type="evidence" value="ECO:0007669"/>
    <property type="project" value="UniProtKB-KW"/>
</dbReference>
<evidence type="ECO:0000256" key="2">
    <source>
        <dbReference type="ARBA" id="ARBA00022670"/>
    </source>
</evidence>
<dbReference type="InterPro" id="IPR001478">
    <property type="entry name" value="PDZ"/>
</dbReference>